<feature type="compositionally biased region" description="Basic and acidic residues" evidence="1">
    <location>
        <begin position="501"/>
        <end position="531"/>
    </location>
</feature>
<feature type="region of interest" description="Disordered" evidence="1">
    <location>
        <begin position="194"/>
        <end position="552"/>
    </location>
</feature>
<protein>
    <submittedName>
        <fullName evidence="2">Uncharacterized protein</fullName>
    </submittedName>
</protein>
<feature type="compositionally biased region" description="Basic and acidic residues" evidence="1">
    <location>
        <begin position="1864"/>
        <end position="1875"/>
    </location>
</feature>
<feature type="compositionally biased region" description="Basic and acidic residues" evidence="1">
    <location>
        <begin position="2445"/>
        <end position="2463"/>
    </location>
</feature>
<feature type="compositionally biased region" description="Low complexity" evidence="1">
    <location>
        <begin position="3583"/>
        <end position="3594"/>
    </location>
</feature>
<feature type="compositionally biased region" description="Basic and acidic residues" evidence="1">
    <location>
        <begin position="3955"/>
        <end position="4005"/>
    </location>
</feature>
<feature type="compositionally biased region" description="Polar residues" evidence="1">
    <location>
        <begin position="4607"/>
        <end position="4616"/>
    </location>
</feature>
<feature type="compositionally biased region" description="Basic and acidic residues" evidence="1">
    <location>
        <begin position="3427"/>
        <end position="3440"/>
    </location>
</feature>
<feature type="region of interest" description="Disordered" evidence="1">
    <location>
        <begin position="1652"/>
        <end position="1678"/>
    </location>
</feature>
<feature type="compositionally biased region" description="Basic and acidic residues" evidence="1">
    <location>
        <begin position="3603"/>
        <end position="3624"/>
    </location>
</feature>
<feature type="compositionally biased region" description="Basic and acidic residues" evidence="1">
    <location>
        <begin position="2285"/>
        <end position="2295"/>
    </location>
</feature>
<feature type="compositionally biased region" description="Low complexity" evidence="1">
    <location>
        <begin position="1179"/>
        <end position="1188"/>
    </location>
</feature>
<feature type="compositionally biased region" description="Basic and acidic residues" evidence="1">
    <location>
        <begin position="2379"/>
        <end position="2400"/>
    </location>
</feature>
<feature type="compositionally biased region" description="Basic and acidic residues" evidence="1">
    <location>
        <begin position="3910"/>
        <end position="3929"/>
    </location>
</feature>
<feature type="compositionally biased region" description="Basic and acidic residues" evidence="1">
    <location>
        <begin position="3250"/>
        <end position="3281"/>
    </location>
</feature>
<feature type="compositionally biased region" description="Low complexity" evidence="1">
    <location>
        <begin position="1086"/>
        <end position="1098"/>
    </location>
</feature>
<feature type="compositionally biased region" description="Polar residues" evidence="1">
    <location>
        <begin position="2217"/>
        <end position="2227"/>
    </location>
</feature>
<feature type="compositionally biased region" description="Basic and acidic residues" evidence="1">
    <location>
        <begin position="3210"/>
        <end position="3223"/>
    </location>
</feature>
<dbReference type="OrthoDB" id="5876619at2759"/>
<feature type="compositionally biased region" description="Low complexity" evidence="1">
    <location>
        <begin position="4660"/>
        <end position="4674"/>
    </location>
</feature>
<feature type="compositionally biased region" description="Basic and acidic residues" evidence="1">
    <location>
        <begin position="2547"/>
        <end position="2558"/>
    </location>
</feature>
<feature type="region of interest" description="Disordered" evidence="1">
    <location>
        <begin position="1482"/>
        <end position="1527"/>
    </location>
</feature>
<feature type="compositionally biased region" description="Polar residues" evidence="1">
    <location>
        <begin position="3554"/>
        <end position="3567"/>
    </location>
</feature>
<name>A0A8S1H5L7_9PELO</name>
<feature type="compositionally biased region" description="Basic and acidic residues" evidence="1">
    <location>
        <begin position="1482"/>
        <end position="1492"/>
    </location>
</feature>
<feature type="compositionally biased region" description="Basic and acidic residues" evidence="1">
    <location>
        <begin position="343"/>
        <end position="374"/>
    </location>
</feature>
<feature type="compositionally biased region" description="Basic and acidic residues" evidence="1">
    <location>
        <begin position="3716"/>
        <end position="3736"/>
    </location>
</feature>
<feature type="compositionally biased region" description="Basic and acidic residues" evidence="1">
    <location>
        <begin position="742"/>
        <end position="762"/>
    </location>
</feature>
<feature type="compositionally biased region" description="Low complexity" evidence="1">
    <location>
        <begin position="2140"/>
        <end position="2151"/>
    </location>
</feature>
<feature type="compositionally biased region" description="Acidic residues" evidence="1">
    <location>
        <begin position="4734"/>
        <end position="4754"/>
    </location>
</feature>
<keyword evidence="3" id="KW-1185">Reference proteome</keyword>
<feature type="region of interest" description="Disordered" evidence="1">
    <location>
        <begin position="44"/>
        <end position="137"/>
    </location>
</feature>
<feature type="compositionally biased region" description="Acidic residues" evidence="1">
    <location>
        <begin position="4860"/>
        <end position="4880"/>
    </location>
</feature>
<feature type="compositionally biased region" description="Basic and acidic residues" evidence="1">
    <location>
        <begin position="1921"/>
        <end position="1931"/>
    </location>
</feature>
<feature type="compositionally biased region" description="Basic and acidic residues" evidence="1">
    <location>
        <begin position="2790"/>
        <end position="2803"/>
    </location>
</feature>
<feature type="compositionally biased region" description="Polar residues" evidence="1">
    <location>
        <begin position="4197"/>
        <end position="4212"/>
    </location>
</feature>
<feature type="compositionally biased region" description="Low complexity" evidence="1">
    <location>
        <begin position="2049"/>
        <end position="2060"/>
    </location>
</feature>
<feature type="compositionally biased region" description="Basic and acidic residues" evidence="1">
    <location>
        <begin position="1821"/>
        <end position="1837"/>
    </location>
</feature>
<evidence type="ECO:0000313" key="3">
    <source>
        <dbReference type="Proteomes" id="UP000835052"/>
    </source>
</evidence>
<feature type="compositionally biased region" description="Polar residues" evidence="1">
    <location>
        <begin position="2125"/>
        <end position="2137"/>
    </location>
</feature>
<feature type="compositionally biased region" description="Basic and acidic residues" evidence="1">
    <location>
        <begin position="4881"/>
        <end position="4894"/>
    </location>
</feature>
<feature type="compositionally biased region" description="Low complexity" evidence="1">
    <location>
        <begin position="1499"/>
        <end position="1510"/>
    </location>
</feature>
<accession>A0A8S1H5L7</accession>
<feature type="region of interest" description="Disordered" evidence="1">
    <location>
        <begin position="4841"/>
        <end position="4953"/>
    </location>
</feature>
<dbReference type="GO" id="GO:0007005">
    <property type="term" value="P:mitochondrion organization"/>
    <property type="evidence" value="ECO:0007669"/>
    <property type="project" value="InterPro"/>
</dbReference>
<feature type="compositionally biased region" description="Basic and acidic residues" evidence="1">
    <location>
        <begin position="3815"/>
        <end position="3856"/>
    </location>
</feature>
<dbReference type="PANTHER" id="PTHR16451:SF7">
    <property type="entry name" value="MAB-21-LIKE HHH_H2TH-LIKE DOMAIN-CONTAINING PROTEIN"/>
    <property type="match status" value="1"/>
</dbReference>
<feature type="region of interest" description="Disordered" evidence="1">
    <location>
        <begin position="1744"/>
        <end position="1763"/>
    </location>
</feature>
<dbReference type="InterPro" id="IPR045909">
    <property type="entry name" value="MID49/MID51"/>
</dbReference>
<feature type="compositionally biased region" description="Basic and acidic residues" evidence="1">
    <location>
        <begin position="4679"/>
        <end position="4717"/>
    </location>
</feature>
<feature type="compositionally biased region" description="Polar residues" evidence="1">
    <location>
        <begin position="194"/>
        <end position="211"/>
    </location>
</feature>
<feature type="compositionally biased region" description="Basic and acidic residues" evidence="1">
    <location>
        <begin position="383"/>
        <end position="411"/>
    </location>
</feature>
<feature type="region of interest" description="Disordered" evidence="1">
    <location>
        <begin position="669"/>
        <end position="1265"/>
    </location>
</feature>
<feature type="compositionally biased region" description="Polar residues" evidence="1">
    <location>
        <begin position="3132"/>
        <end position="3142"/>
    </location>
</feature>
<dbReference type="GO" id="GO:0090141">
    <property type="term" value="P:positive regulation of mitochondrial fission"/>
    <property type="evidence" value="ECO:0007669"/>
    <property type="project" value="TreeGrafter"/>
</dbReference>
<feature type="compositionally biased region" description="Basic and acidic residues" evidence="1">
    <location>
        <begin position="2487"/>
        <end position="2506"/>
    </location>
</feature>
<feature type="region of interest" description="Disordered" evidence="1">
    <location>
        <begin position="4115"/>
        <end position="4240"/>
    </location>
</feature>
<feature type="compositionally biased region" description="Polar residues" evidence="1">
    <location>
        <begin position="3417"/>
        <end position="3426"/>
    </location>
</feature>
<feature type="compositionally biased region" description="Low complexity" evidence="1">
    <location>
        <begin position="3145"/>
        <end position="3157"/>
    </location>
</feature>
<feature type="compositionally biased region" description="Basic and acidic residues" evidence="1">
    <location>
        <begin position="2901"/>
        <end position="2925"/>
    </location>
</feature>
<feature type="compositionally biased region" description="Basic and acidic residues" evidence="1">
    <location>
        <begin position="791"/>
        <end position="800"/>
    </location>
</feature>
<feature type="compositionally biased region" description="Basic and acidic residues" evidence="1">
    <location>
        <begin position="251"/>
        <end position="260"/>
    </location>
</feature>
<feature type="compositionally biased region" description="Basic and acidic residues" evidence="1">
    <location>
        <begin position="1768"/>
        <end position="1805"/>
    </location>
</feature>
<feature type="compositionally biased region" description="Basic and acidic residues" evidence="1">
    <location>
        <begin position="2111"/>
        <end position="2124"/>
    </location>
</feature>
<feature type="compositionally biased region" description="Polar residues" evidence="1">
    <location>
        <begin position="4441"/>
        <end position="4460"/>
    </location>
</feature>
<feature type="compositionally biased region" description="Basic and acidic residues" evidence="1">
    <location>
        <begin position="88"/>
        <end position="98"/>
    </location>
</feature>
<feature type="compositionally biased region" description="Basic and acidic residues" evidence="1">
    <location>
        <begin position="933"/>
        <end position="959"/>
    </location>
</feature>
<feature type="compositionally biased region" description="Basic and acidic residues" evidence="1">
    <location>
        <begin position="3530"/>
        <end position="3545"/>
    </location>
</feature>
<feature type="compositionally biased region" description="Basic and acidic residues" evidence="1">
    <location>
        <begin position="1661"/>
        <end position="1678"/>
    </location>
</feature>
<feature type="compositionally biased region" description="Low complexity" evidence="1">
    <location>
        <begin position="275"/>
        <end position="289"/>
    </location>
</feature>
<feature type="compositionally biased region" description="Basic and acidic residues" evidence="1">
    <location>
        <begin position="910"/>
        <end position="923"/>
    </location>
</feature>
<feature type="compositionally biased region" description="Basic and acidic residues" evidence="1">
    <location>
        <begin position="1511"/>
        <end position="1527"/>
    </location>
</feature>
<feature type="compositionally biased region" description="Basic and acidic residues" evidence="1">
    <location>
        <begin position="3174"/>
        <end position="3197"/>
    </location>
</feature>
<feature type="compositionally biased region" description="Low complexity" evidence="1">
    <location>
        <begin position="2928"/>
        <end position="2951"/>
    </location>
</feature>
<gene>
    <name evidence="2" type="ORF">CAUJ_LOCUS6624</name>
</gene>
<comment type="caution">
    <text evidence="2">The sequence shown here is derived from an EMBL/GenBank/DDBJ whole genome shotgun (WGS) entry which is preliminary data.</text>
</comment>
<feature type="compositionally biased region" description="Polar residues" evidence="1">
    <location>
        <begin position="1163"/>
        <end position="1178"/>
    </location>
</feature>
<feature type="compositionally biased region" description="Basic and acidic residues" evidence="1">
    <location>
        <begin position="2316"/>
        <end position="2326"/>
    </location>
</feature>
<organism evidence="2 3">
    <name type="scientific">Caenorhabditis auriculariae</name>
    <dbReference type="NCBI Taxonomy" id="2777116"/>
    <lineage>
        <taxon>Eukaryota</taxon>
        <taxon>Metazoa</taxon>
        <taxon>Ecdysozoa</taxon>
        <taxon>Nematoda</taxon>
        <taxon>Chromadorea</taxon>
        <taxon>Rhabditida</taxon>
        <taxon>Rhabditina</taxon>
        <taxon>Rhabditomorpha</taxon>
        <taxon>Rhabditoidea</taxon>
        <taxon>Rhabditidae</taxon>
        <taxon>Peloderinae</taxon>
        <taxon>Caenorhabditis</taxon>
    </lineage>
</organism>
<feature type="compositionally biased region" description="Basic and acidic residues" evidence="1">
    <location>
        <begin position="680"/>
        <end position="713"/>
    </location>
</feature>
<feature type="compositionally biased region" description="Basic and acidic residues" evidence="1">
    <location>
        <begin position="2757"/>
        <end position="2770"/>
    </location>
</feature>
<feature type="region of interest" description="Disordered" evidence="1">
    <location>
        <begin position="2675"/>
        <end position="2721"/>
    </location>
</feature>
<feature type="compositionally biased region" description="Basic and acidic residues" evidence="1">
    <location>
        <begin position="2426"/>
        <end position="2437"/>
    </location>
</feature>
<feature type="region of interest" description="Disordered" evidence="1">
    <location>
        <begin position="597"/>
        <end position="628"/>
    </location>
</feature>
<feature type="compositionally biased region" description="Low complexity" evidence="1">
    <location>
        <begin position="884"/>
        <end position="893"/>
    </location>
</feature>
<dbReference type="GO" id="GO:0005741">
    <property type="term" value="C:mitochondrial outer membrane"/>
    <property type="evidence" value="ECO:0007669"/>
    <property type="project" value="InterPro"/>
</dbReference>
<feature type="compositionally biased region" description="Basic and acidic residues" evidence="1">
    <location>
        <begin position="2675"/>
        <end position="2696"/>
    </location>
</feature>
<feature type="compositionally biased region" description="Low complexity" evidence="1">
    <location>
        <begin position="2230"/>
        <end position="2241"/>
    </location>
</feature>
<reference evidence="2" key="1">
    <citation type="submission" date="2020-10" db="EMBL/GenBank/DDBJ databases">
        <authorList>
            <person name="Kikuchi T."/>
        </authorList>
    </citation>
    <scope>NUCLEOTIDE SEQUENCE</scope>
    <source>
        <strain evidence="2">NKZ352</strain>
    </source>
</reference>
<feature type="compositionally biased region" description="Basic and acidic residues" evidence="1">
    <location>
        <begin position="1376"/>
        <end position="1393"/>
    </location>
</feature>
<feature type="compositionally biased region" description="Basic and acidic residues" evidence="1">
    <location>
        <begin position="3107"/>
        <end position="3131"/>
    </location>
</feature>
<feature type="compositionally biased region" description="Basic and acidic residues" evidence="1">
    <location>
        <begin position="3232"/>
        <end position="3242"/>
    </location>
</feature>
<feature type="compositionally biased region" description="Polar residues" evidence="1">
    <location>
        <begin position="4633"/>
        <end position="4659"/>
    </location>
</feature>
<feature type="compositionally biased region" description="Basic and acidic residues" evidence="1">
    <location>
        <begin position="603"/>
        <end position="623"/>
    </location>
</feature>
<feature type="compositionally biased region" description="Basic and acidic residues" evidence="1">
    <location>
        <begin position="1939"/>
        <end position="1974"/>
    </location>
</feature>
<feature type="compositionally biased region" description="Basic and acidic residues" evidence="1">
    <location>
        <begin position="3312"/>
        <end position="3326"/>
    </location>
</feature>
<feature type="compositionally biased region" description="Low complexity" evidence="1">
    <location>
        <begin position="2414"/>
        <end position="2425"/>
    </location>
</feature>
<feature type="compositionally biased region" description="Basic and acidic residues" evidence="1">
    <location>
        <begin position="3019"/>
        <end position="3043"/>
    </location>
</feature>
<feature type="compositionally biased region" description="Basic and acidic residues" evidence="1">
    <location>
        <begin position="3494"/>
        <end position="3517"/>
    </location>
</feature>
<feature type="compositionally biased region" description="Basic and acidic residues" evidence="1">
    <location>
        <begin position="117"/>
        <end position="136"/>
    </location>
</feature>
<feature type="compositionally biased region" description="Basic and acidic residues" evidence="1">
    <location>
        <begin position="4014"/>
        <end position="4030"/>
    </location>
</feature>
<feature type="compositionally biased region" description="Basic and acidic residues" evidence="1">
    <location>
        <begin position="58"/>
        <end position="67"/>
    </location>
</feature>
<feature type="compositionally biased region" description="Basic and acidic residues" evidence="1">
    <location>
        <begin position="426"/>
        <end position="468"/>
    </location>
</feature>
<feature type="compositionally biased region" description="Basic and acidic residues" evidence="1">
    <location>
        <begin position="3644"/>
        <end position="3655"/>
    </location>
</feature>
<feature type="compositionally biased region" description="Polar residues" evidence="1">
    <location>
        <begin position="2092"/>
        <end position="2107"/>
    </location>
</feature>
<dbReference type="EMBL" id="CAJGYM010000017">
    <property type="protein sequence ID" value="CAD6190705.1"/>
    <property type="molecule type" value="Genomic_DNA"/>
</dbReference>
<feature type="region of interest" description="Disordered" evidence="1">
    <location>
        <begin position="2757"/>
        <end position="3752"/>
    </location>
</feature>
<feature type="region of interest" description="Disordered" evidence="1">
    <location>
        <begin position="4524"/>
        <end position="4772"/>
    </location>
</feature>
<feature type="compositionally biased region" description="Low complexity" evidence="1">
    <location>
        <begin position="3055"/>
        <end position="3067"/>
    </location>
</feature>
<feature type="compositionally biased region" description="Basic and acidic residues" evidence="1">
    <location>
        <begin position="4116"/>
        <end position="4131"/>
    </location>
</feature>
<feature type="compositionally biased region" description="Low complexity" evidence="1">
    <location>
        <begin position="2518"/>
        <end position="2529"/>
    </location>
</feature>
<dbReference type="PANTHER" id="PTHR16451">
    <property type="entry name" value="MITOCHONDRIAL DYNAMICS PROTEINS 49/51 FAMILY MEMBER"/>
    <property type="match status" value="1"/>
</dbReference>
<feature type="compositionally biased region" description="Basic and acidic residues" evidence="1">
    <location>
        <begin position="1210"/>
        <end position="1237"/>
    </location>
</feature>
<feature type="compositionally biased region" description="Basic and acidic residues" evidence="1">
    <location>
        <begin position="3866"/>
        <end position="3900"/>
    </location>
</feature>
<feature type="region of interest" description="Disordered" evidence="1">
    <location>
        <begin position="3789"/>
        <end position="4051"/>
    </location>
</feature>
<feature type="region of interest" description="Disordered" evidence="1">
    <location>
        <begin position="4436"/>
        <end position="4468"/>
    </location>
</feature>
<feature type="compositionally biased region" description="Basic and acidic residues" evidence="1">
    <location>
        <begin position="2809"/>
        <end position="2837"/>
    </location>
</feature>
<feature type="compositionally biased region" description="Polar residues" evidence="1">
    <location>
        <begin position="2364"/>
        <end position="2376"/>
    </location>
</feature>
<feature type="compositionally biased region" description="Basic and acidic residues" evidence="1">
    <location>
        <begin position="4140"/>
        <end position="4169"/>
    </location>
</feature>
<feature type="region of interest" description="Disordered" evidence="1">
    <location>
        <begin position="1920"/>
        <end position="2581"/>
    </location>
</feature>
<feature type="compositionally biased region" description="Acidic residues" evidence="1">
    <location>
        <begin position="4173"/>
        <end position="4186"/>
    </location>
</feature>
<proteinExistence type="predicted"/>
<feature type="region of interest" description="Disordered" evidence="1">
    <location>
        <begin position="1768"/>
        <end position="1884"/>
    </location>
</feature>
<feature type="compositionally biased region" description="Basic and acidic residues" evidence="1">
    <location>
        <begin position="809"/>
        <end position="830"/>
    </location>
</feature>
<feature type="compositionally biased region" description="Basic and acidic residues" evidence="1">
    <location>
        <begin position="3799"/>
        <end position="3808"/>
    </location>
</feature>
<feature type="compositionally biased region" description="Basic and acidic residues" evidence="1">
    <location>
        <begin position="3380"/>
        <end position="3396"/>
    </location>
</feature>
<feature type="compositionally biased region" description="Low complexity" evidence="1">
    <location>
        <begin position="3465"/>
        <end position="3476"/>
    </location>
</feature>
<feature type="compositionally biased region" description="Polar residues" evidence="1">
    <location>
        <begin position="4917"/>
        <end position="4931"/>
    </location>
</feature>
<feature type="compositionally biased region" description="Basic and acidic residues" evidence="1">
    <location>
        <begin position="3448"/>
        <end position="3460"/>
    </location>
</feature>
<feature type="compositionally biased region" description="Basic and acidic residues" evidence="1">
    <location>
        <begin position="2192"/>
        <end position="2216"/>
    </location>
</feature>
<feature type="compositionally biased region" description="Polar residues" evidence="1">
    <location>
        <begin position="102"/>
        <end position="116"/>
    </location>
</feature>
<feature type="compositionally biased region" description="Basic and acidic residues" evidence="1">
    <location>
        <begin position="1138"/>
        <end position="1162"/>
    </location>
</feature>
<feature type="compositionally biased region" description="Basic and acidic residues" evidence="1">
    <location>
        <begin position="213"/>
        <end position="228"/>
    </location>
</feature>
<feature type="compositionally biased region" description="Basic and acidic residues" evidence="1">
    <location>
        <begin position="2004"/>
        <end position="2031"/>
    </location>
</feature>
<sequence length="5081" mass="570973">MTDFAKKAGLVAGGVIAAPIALAAVGAKSAYDALTKEDVEASPVHDFKETTTTTTITREYHEKEGHASPELPTDPEESFKITTTTVSREYHDSRRGSELDDSQLSPAATEDSQSSKYAEKIVTKSDVDESEPDYKRTVTMTTEIHEFLRGDELPEEDLQARPSHFEKEDFDQRRLSAASEKALEDDGYIEKITTISTTNVDGEEPTTSVTTKVLEHHPEDVPDQEHRRPSATSEKSLPADYTDIITTTTTVHEHHHEDVKQPMIETAIQEKPSSEVESPTPEPVDVSESTTVTSYTFEQPEQYLQRTETAENDLEDLPTPSEQKEICSDEAEVEGRASPGRRLSTESGHHEHVLASPSEQKHLEEHDFPSEQKDLPSPSESKNLQEEVHQGEFGREAGKLSEDLAPEQKDLEEAELDLEVAPASRKLSESEKAEYDFPSEQKDLSSPSEHEDLTKEAPASRKLSEKSAEGAAHPDPYFTEKITTTETLRKYHDGEEEPELEEKKIHVDIDETTIREYRETANEDGIVERQTVEPVQIERTTTVTTETSYEGHEDVYPAVPEDQASVASLAGSVASEPRDYTETSKITEVMKEFFVDSSEATEDVEKAAPEKGEGAEDFEKAESGDEETLGDKMLGFAKKAGMVAGGVIAAPVALAAIGAKTAYDAIKKGDEDEEDFEQQDTLKSDEKLPSRRESEKSLLRHDSDPGLDRRDSHSQPPSQKADSEDEDFEPTPAHQYPSSEHWTTEVENFQKHQEVPEEHFQPESEEQELSPVGKSMPTDFTETITTTTIVREFHHEEKEPSSPASSRKSHSEYQEDFKSSPVGSEDHDFEPTPAHQYPSSDHWTTEVHDFHKHHEVPEEHFQPESGDQQTSAVISEKSIPTGFTETVTTTTTVREVHADFEEPSSPALSRRADSEDQDFEKTPAHQYPSSEHWTTEVEDFHRHQEVPEEHFQPESEHRKLSPGGSEKSIPTGFVETVTTTTTVREFHQEQDEPSSPASSRKADSEFHEEEPTRAQDHLASPISSEKADLEDHEFEPTPAHQYPTSEHWTTDVHDFHRRQEVPEDHFQPESEDQKLSPEASEKSLPTGFTETVTTTTTVREFHTDFEEPSSQASSRKADSEDHDFEPTPAHQCPTSEHWTTEVHDFQKHQEVPEEHFHTESESQKLSPVTSEKSIPTGFTETVTTTTTVREVHHEAQAAEAQDDELFTETSQRRPSEAEIQTKPEDFSEDIHVDVNREGRRRSLGVSEDPDEFDGSTHLTERRQSQIGRFEVETLPIEPKIEEEDESLGDKVLDFAKKAGMVAGGVIAAPVALAAVGAKAAYDKLKSGDDEEDSFVREVEPERYAVESEVFEKSEIDVVPESVPRETTPPIPTEKIVTSEKTEFELPTAEDEKVISVARETTPPPENVSKSSSAEDVPNFLVEGSEAEDLPSVRRSAEVQDFVEAAVKPPIVKEVSDLFDQQDRISAEEAAEAMAEQAIESHFKEHEKSEDLQKSVPLDQASVVSQVGSASSERRSHDEFERASPDLSSEKHVLLTDVALHSRDADEQNPIERVEDYLGLEHGSGALEISEDQASVASLAGSAAQQPAEIVEKEEFKVHSPAQEEHLKEEALHSQIYEQTPTEKVEEYLNLEPKSEDLDAIISEDQASVASLAGSVVQQPAERFDSRRSSAGKTADEMESFKIHSPAQEEHLRDEAFHARHDEEQNPIEKVEEYLGLEPKPEGLDAEVSEDQASVASLAGSFVQQPAGRFDSRPSSALTDAEKTEEIVEKVHSPVQEEHLKEEASHEQVEKVEEYSDHEIKPEDHASVVSLAGSAAQQQFETSRRSSEELVDKDDFKIHTPAQEEPQKSFSPIESEPYQSVAREGQLHREPSVTHLDEEEEKESLGDKILGFGKKVGMVAGGVLAAPVVLTAVGAKTAYDALTKENEEKPAESEVTTSPRFERSIGDEEDREDRRRSFEDQHEVPEKEKIHHEDLASPTASEKADSEDHDFEPTPAHHYPSSEHWTTEVEDFHRHQEVPEERYQADVQHGFDEPSQDDLSPVGSERDLPTSYTETVTTTTTVREFHQEEEEPSSPASSKKYGSEHQDEEEQTPAHQYPSSEHWTTEVHNFQRHQEIPGEHFRPESGDQQTSPVTSEKSLPTDFTKTVTTTTTVREFHTDVEEPSSPASSRKADSEDHDFEPTPAHQYPTSEHWTTDVHDFHRRQEVPEEHFQPESESQKLSPVTSEKSILTGFTETVTTTTTVREYHHDAEEPSSPALSRKADSEDHDFEPTPAHQYPSSDSWTTEVHDFHRRQEVPEEELGFEAREEQPKSPLGSDKSHHAQEERSSPALSKKSASEHQEDFELASPVLSEKAGSEPQEEEQTPAHQYPSSENWTTEVEDFHRQKEVSEEHFHPEVRSEKVPSPLSSEKSFPAEFTETVTTTTTVREFHHEPEEARDITTPGTSDEPRGKEPASPARSEKADSEDRDFEPTPAHQYPSSEHWTTGVHDFHRRQEIPEEHLAFEEPQKSPISSEKSIPTGFTETVTTTTTVREFHHEAEEPSSPALSRKADSEYQEDLKSSPVESDDHDFEPTPAHQYPSSENWTTEVHDFHRGQEVPEEQLAFEDHQKSPLGSEKFIPTGFTETVTTTTTVREFHQDAAPQDEEDSSFVPGYTQTISTTSEVHEFHRNAELVDEKFSPDHHQKDEGHAVESYPAHEAEEDVEPQEYAEIGGESEDKKSFGGKMLDIGKKVGLVAGGVIAAPIALGVIGAKSAYDALKKDDGEPSEYHYEEQTSEAKPSTFVEDQPPPYQYDEHAEDVSYEKPESPSSERSVEKSESERRPSEVGSISEKKEEIEDQLRSPSTSEKGIPADYTETVTTTTTIREFHPATQEPSSPVSSRKSDSEDHDFEPTPAHQYPSSEHWTTEVEDFHRRQEVPEEHFQPEFEGHQLPSPLSSEKSLPTGFTETVTTTTTVREFHHEPDEPTSPVSSKKADSEYHDEELTSAQENLASPIPSEKAGSEDLDFKPTPAHQYPSSQHWTTDVHDFHRRQEVPEEHFQPESEDQKLSPGASEKSLPTGFTETVTTTTTVREFHTDVEEPSSQASSRKADSEDHDFEPTPAHQCPTSEHWTTEVHDFQKHQEVPEEHFHTESESQKLSPVTSEKSIPTGFTETVTTTTTVREFHHETKEPSSPALSRKADSENQEDFKSSPVGYEDHDFEPTPAHQYPSSDHWTTEVHDFHRRQEVPEEQYQAEVDQKHSEKSTEPEVTTYSRFERSMEAEEGEDRRRSFEDQVPEKEKIHEEELASPIASETADSEDRDFEPTPSHHYPSSEHWTTEVEDFHRHREIPEEQFQPESEERKLASPSVSEKSLPTGFVETVTTTTTVREFHQDQDEPSSPASSRKADSEFHEEEPTRAQDHPSPIPSEKADFEDHDFEPTSAHQYPSSEHWTTDVHDFHRRQEVPEMNFQPKSEDQKLSPEASEKSLPTGFTETVTTTTTVREFHHEAEEPSSPALSRKADSEYQEDLKSSPIGSEDHDFEPTPAHQYPSSEHWTTEVHDFHRRQEIGEKQFQAIPSPLTSEKSLPTDSIETVTTTTTVREYHPSDDVPSSPAPSDRASQAEEDVEEKSFARDVQDGVHDHDAEEMAAHKPSSPSEKEFTQTVIITTPEHKPVVEERRPSLGSLSHIIESRSHEIPEPESPFASEKSLPRQYSDEEISEEAHQSHFVESSEYFSQPESAKLLEKDEPEDRSTSREGLLDREDSDEEAEGEKKEGFGDKFLGFAKKAGMVAGGVIVAPVALAAVGAKAAYDAVKNKGDDEEYGEYQKVEREDLHEEEPSEKDHLLRDSPVQHDIESEEFRSQKPSEDVTELKKREEKHLIESAEYESPAESEEHHFVESDRFKSSPKDQEDVTELETRKEKHLIESAEFESPAEPEEHHLVESEGFRSSPKDQEPSEDVAELQAQEEKHLIESAEYESPIDERRRVSEEEIHHRDQHFIESEDFRSSPKEQEPSDDVVELRTQEEKHLIESAEYESPADEQRRASEDHFQQKDDAYSSPISTRLSGDVDQQDTPRSYAESLDAMADAAATQVVAEVLDPRYIVESEKYEAPILEQRVSSPVRKDETDQYGFENVAFEVDTEQEKEARIEQDPHIVDSEEYIAPNQERELESPSLSEKQERFGFEAEQDQEREAVELQEPLDSEEYVIESEEYAAPTFEQRLASPTPSDQSEGDQSAFENPAKLPLDDVEKHRSQHGSAHSLVDEAAIENVTRMQYRDVEEESEDHAAPGHDDYDEWKVYGAQGEVLHDFSEQLSENVIQEAESNASHFIATSPRHPKKFLKQESCQDVTIEPEVDYQSDLQEKLDILANEGRHKMDSVKEEEYPEQLDVIHESDYEEQDEKTIIQDAATRLVDEVIEQVMETVALDELKPVTSESNIYFTATEQSKDDNYDTCVTSQEDTYESAHGWTSQDSEYTTATSGATSRLSDTDTDTARQDAATPLAVLSPVDSDRHFTVAQDYEIPVIRAFDLEDANTARSTPDVPLQVTIEEEESDDLLPTSPSGVLLAPSMDPGRPISPVPPGRVVTKGDEDEEDGIFVFVEKSDVSDEPAPDDPSIHEKAMDANTDESDSRYSRQQSDMSSESHADTVIQKNVEAEADTVTSVEDLQSMYEATTRSGSTDSLDNTSMKSSGSGKQSSASSVIVRDIQKEEMHLDVEPQKEAEVEYEDKENAPGKPEDKEESPKSVEASPELEGFEVYPPEGEEPSPEELATVEEEPEDSDSMNGGSGNSSVGMPSDTLGLVGQYKHVSSDNISLSSLQEFERLEQIVSARGEGSLTASEIELYAAGKLRSGEGSISSLAEFEKLEQEAVANQSPQDEVMMLSDIREESEAEDMSIRDDDEELEPSDAEMKTRPVNDEDVRGATPIAASPTDSLEREHLPSIQMLETSTDSLEPTFQEVSVAPDAPDSMDETSLAEYEDKDSLLEGASQGVESQDTFGLLSGDTVGTYHDEDKDSLDGDMANMLRSYPTTLTTFETTAVRPDGSVQTISRRVETRVRDPLLSHVTFTGTESEERLNQLPDEEQFETVDSEGNVTRTVFRRQSPTGQHH</sequence>
<feature type="compositionally biased region" description="Polar residues" evidence="1">
    <location>
        <begin position="290"/>
        <end position="307"/>
    </location>
</feature>
<feature type="compositionally biased region" description="Basic and acidic residues" evidence="1">
    <location>
        <begin position="1048"/>
        <end position="1081"/>
    </location>
</feature>
<feature type="compositionally biased region" description="Basic and acidic residues" evidence="1">
    <location>
        <begin position="1000"/>
        <end position="1016"/>
    </location>
</feature>
<feature type="compositionally biased region" description="Low complexity" evidence="1">
    <location>
        <begin position="778"/>
        <end position="788"/>
    </location>
</feature>
<feature type="region of interest" description="Disordered" evidence="1">
    <location>
        <begin position="1358"/>
        <end position="1432"/>
    </location>
</feature>
<dbReference type="Proteomes" id="UP000835052">
    <property type="component" value="Unassembled WGS sequence"/>
</dbReference>
<evidence type="ECO:0000313" key="2">
    <source>
        <dbReference type="EMBL" id="CAD6190705.1"/>
    </source>
</evidence>
<evidence type="ECO:0000256" key="1">
    <source>
        <dbReference type="SAM" id="MobiDB-lite"/>
    </source>
</evidence>